<dbReference type="PANTHER" id="PTHR47027">
    <property type="entry name" value="REVERSE TRANSCRIPTASE DOMAIN-CONTAINING PROTEIN"/>
    <property type="match status" value="1"/>
</dbReference>
<dbReference type="EMBL" id="JAUCMX010000020">
    <property type="protein sequence ID" value="KAK3515249.1"/>
    <property type="molecule type" value="Genomic_DNA"/>
</dbReference>
<dbReference type="PROSITE" id="PS50878">
    <property type="entry name" value="RT_POL"/>
    <property type="match status" value="1"/>
</dbReference>
<accession>A0AAE0Q7N7</accession>
<evidence type="ECO:0000313" key="3">
    <source>
        <dbReference type="Proteomes" id="UP001274896"/>
    </source>
</evidence>
<comment type="caution">
    <text evidence="2">The sequence shown here is derived from an EMBL/GenBank/DDBJ whole genome shotgun (WGS) entry which is preliminary data.</text>
</comment>
<dbReference type="Proteomes" id="UP001274896">
    <property type="component" value="Unassembled WGS sequence"/>
</dbReference>
<organism evidence="2 3">
    <name type="scientific">Hemibagrus guttatus</name>
    <dbReference type="NCBI Taxonomy" id="175788"/>
    <lineage>
        <taxon>Eukaryota</taxon>
        <taxon>Metazoa</taxon>
        <taxon>Chordata</taxon>
        <taxon>Craniata</taxon>
        <taxon>Vertebrata</taxon>
        <taxon>Euteleostomi</taxon>
        <taxon>Actinopterygii</taxon>
        <taxon>Neopterygii</taxon>
        <taxon>Teleostei</taxon>
        <taxon>Ostariophysi</taxon>
        <taxon>Siluriformes</taxon>
        <taxon>Bagridae</taxon>
        <taxon>Hemibagrus</taxon>
    </lineage>
</organism>
<dbReference type="InterPro" id="IPR000477">
    <property type="entry name" value="RT_dom"/>
</dbReference>
<reference evidence="2" key="1">
    <citation type="submission" date="2023-06" db="EMBL/GenBank/DDBJ databases">
        <title>Male Hemibagrus guttatus genome.</title>
        <authorList>
            <person name="Bian C."/>
        </authorList>
    </citation>
    <scope>NUCLEOTIDE SEQUENCE</scope>
    <source>
        <strain evidence="2">Male_cb2023</strain>
        <tissue evidence="2">Muscle</tissue>
    </source>
</reference>
<protein>
    <recommendedName>
        <fullName evidence="1">Reverse transcriptase domain-containing protein</fullName>
    </recommendedName>
</protein>
<name>A0AAE0Q7N7_9TELE</name>
<gene>
    <name evidence="2" type="ORF">QTP70_012835</name>
</gene>
<evidence type="ECO:0000313" key="2">
    <source>
        <dbReference type="EMBL" id="KAK3515249.1"/>
    </source>
</evidence>
<dbReference type="Pfam" id="PF00078">
    <property type="entry name" value="RVT_1"/>
    <property type="match status" value="1"/>
</dbReference>
<evidence type="ECO:0000259" key="1">
    <source>
        <dbReference type="PROSITE" id="PS50878"/>
    </source>
</evidence>
<proteinExistence type="predicted"/>
<sequence length="145" mass="15990">MRPKVLDFLSERPQNVRVDGKASKTVTLSTGSPHGCVLSPLLFTLLTIDCVPSYSANHIIKFAGDTTVVDLITNNNGANYRSEVSRLVQWCNNNDLFLEVGKTKEIATDFRRGPPQYPPRTVNGATVERVNSTKFLGVHISEDLS</sequence>
<dbReference type="PANTHER" id="PTHR47027:SF20">
    <property type="entry name" value="REVERSE TRANSCRIPTASE-LIKE PROTEIN WITH RNA-DIRECTED DNA POLYMERASE DOMAIN"/>
    <property type="match status" value="1"/>
</dbReference>
<feature type="domain" description="Reverse transcriptase" evidence="1">
    <location>
        <begin position="1"/>
        <end position="140"/>
    </location>
</feature>
<dbReference type="AlphaFoldDB" id="A0AAE0Q7N7"/>
<keyword evidence="3" id="KW-1185">Reference proteome</keyword>